<dbReference type="AlphaFoldDB" id="A0A2A6ZC15"/>
<name>A0A2A6ZC15_9FIRM</name>
<protein>
    <submittedName>
        <fullName evidence="2">Uncharacterized protein</fullName>
    </submittedName>
</protein>
<proteinExistence type="predicted"/>
<gene>
    <name evidence="2" type="ORF">CGS46_05285</name>
</gene>
<evidence type="ECO:0000313" key="2">
    <source>
        <dbReference type="EMBL" id="PDX58912.1"/>
    </source>
</evidence>
<keyword evidence="3" id="KW-1185">Reference proteome</keyword>
<reference evidence="2 3" key="1">
    <citation type="journal article" date="2017" name="Front. Microbiol.">
        <title>New Insights into the Diversity of the Genus Faecalibacterium.</title>
        <authorList>
            <person name="Benevides L."/>
            <person name="Burman S."/>
            <person name="Martin R."/>
            <person name="Robert V."/>
            <person name="Thomas M."/>
            <person name="Miquel S."/>
            <person name="Chain F."/>
            <person name="Sokol H."/>
            <person name="Bermudez-Humaran L.G."/>
            <person name="Morrison M."/>
            <person name="Langella P."/>
            <person name="Azevedo V.A."/>
            <person name="Chatel J.M."/>
            <person name="Soares S."/>
        </authorList>
    </citation>
    <scope>NUCLEOTIDE SEQUENCE [LARGE SCALE GENOMIC DNA]</scope>
    <source>
        <strain evidence="3">CNCM I-4540</strain>
    </source>
</reference>
<evidence type="ECO:0000313" key="3">
    <source>
        <dbReference type="Proteomes" id="UP000220752"/>
    </source>
</evidence>
<sequence>MGLLRDLFKSSFQKWIENASYEDLAEAYEQARQQWLKKDGGDKTQRMYRLDAEMSKRTAEKWKNDPRRNKDPNFRWTDANRWD</sequence>
<dbReference type="Proteomes" id="UP000220752">
    <property type="component" value="Unassembled WGS sequence"/>
</dbReference>
<dbReference type="EMBL" id="NMTQ01000021">
    <property type="protein sequence ID" value="PDX58912.1"/>
    <property type="molecule type" value="Genomic_DNA"/>
</dbReference>
<comment type="caution">
    <text evidence="2">The sequence shown here is derived from an EMBL/GenBank/DDBJ whole genome shotgun (WGS) entry which is preliminary data.</text>
</comment>
<evidence type="ECO:0000256" key="1">
    <source>
        <dbReference type="SAM" id="MobiDB-lite"/>
    </source>
</evidence>
<feature type="region of interest" description="Disordered" evidence="1">
    <location>
        <begin position="56"/>
        <end position="83"/>
    </location>
</feature>
<accession>A0A2A6ZC15</accession>
<organism evidence="2 3">
    <name type="scientific">Faecalibacterium langellae</name>
    <dbReference type="NCBI Taxonomy" id="3435293"/>
    <lineage>
        <taxon>Bacteria</taxon>
        <taxon>Bacillati</taxon>
        <taxon>Bacillota</taxon>
        <taxon>Clostridia</taxon>
        <taxon>Eubacteriales</taxon>
        <taxon>Oscillospiraceae</taxon>
        <taxon>Faecalibacterium</taxon>
    </lineage>
</organism>